<dbReference type="SUPFAM" id="SSF53756">
    <property type="entry name" value="UDP-Glycosyltransferase/glycogen phosphorylase"/>
    <property type="match status" value="1"/>
</dbReference>
<evidence type="ECO:0000256" key="3">
    <source>
        <dbReference type="ARBA" id="ARBA00022533"/>
    </source>
</evidence>
<dbReference type="Proteomes" id="UP000295707">
    <property type="component" value="Unassembled WGS sequence"/>
</dbReference>
<dbReference type="GO" id="GO:0005975">
    <property type="term" value="P:carbohydrate metabolic process"/>
    <property type="evidence" value="ECO:0007669"/>
    <property type="project" value="InterPro"/>
</dbReference>
<evidence type="ECO:0000256" key="4">
    <source>
        <dbReference type="PIRSR" id="PIRSR000460-1"/>
    </source>
</evidence>
<dbReference type="PANTHER" id="PTHR42655:SF1">
    <property type="entry name" value="GLYCOGEN PHOSPHORYLASE"/>
    <property type="match status" value="1"/>
</dbReference>
<dbReference type="Pfam" id="PF11897">
    <property type="entry name" value="DUF3417"/>
    <property type="match status" value="1"/>
</dbReference>
<dbReference type="EMBL" id="SMFX01000001">
    <property type="protein sequence ID" value="TCK18640.1"/>
    <property type="molecule type" value="Genomic_DNA"/>
</dbReference>
<comment type="similarity">
    <text evidence="2">Belongs to the glycogen phosphorylase family.</text>
</comment>
<name>A0A4R1HEM4_9GAMM</name>
<sequence>MPGTHFKVEIRPQLPERLERLQELANDLYYSWNRGVRRLFRHLDEQTWINSNSNPKVFLRRVGQKKLEQAARDPIFLGDFRSILSEYDTYIQERPLTEVESSLDMDNDLVAYFSAEFGFHQSVPIYAGGLGILAGDYCKAMSNLGVPFIGVGLLYHEGYFTQRILRDGKQLADYPHVNPEDLPVTEARDAQGRELDVNVIIAGRPVKIKVWEVRAGHIKLYLLDSDIPENTPQERVITGQLYGGDSEARIKQEIVLGIGGVRALRAMGLAPTVWHINEGHAGFQVLERCREYVAAGMKFDAALELAAANTVFTTHTPVPAGHDIFSTDLVRTHLSALINDLGCGEQRFLALGENSDHTSGFNMTTLGLHGSRFCNGVSRIHGHVAAEMESHLWPQIPPDENPIGYVTNGVDVDTFLGQSWAALFDMYVGRGWRAKLTDKQFWGKFINEIPDHVYLSVRHIHKNAMLKELRCRMIAQLTRNGCVESEIRTSIRHLTPPYDDILVIGFARRFATYKRATLLFRDIERLERLVNDTDRPVLFIFAGKAHPKDVPGKQLIREITAIANLPAFRGKILLLEDYNLSLARDLYPGVDVWLNVPEYPKEACGTSGMKAAINGAINLSILDGWWAEAFDGDNGWAITPHPELDAETRDAMEADELLNILEHEVLPLYFSRDENGEALPWIEKSKASLLTILPHFNNIRMASDYLRDYYGPAASQGKRLASDNAAGAVELACWEKVVAEAWPEITARLTNAPADSIVTGHPLPVEVTVGLNDLQPRDVEVECVIGQRDGLDEFIPVASVLLKPDAQSTQGETIYRADLCNPRPCDTFDGLQYYQIRLYPTHPLLSHRFACGLMLWL</sequence>
<dbReference type="InterPro" id="IPR052182">
    <property type="entry name" value="Glycogen/Maltodextrin_Phosph"/>
</dbReference>
<reference evidence="6 7" key="1">
    <citation type="submission" date="2019-03" db="EMBL/GenBank/DDBJ databases">
        <title>Genomic Encyclopedia of Type Strains, Phase IV (KMG-IV): sequencing the most valuable type-strain genomes for metagenomic binning, comparative biology and taxonomic classification.</title>
        <authorList>
            <person name="Goeker M."/>
        </authorList>
    </citation>
    <scope>NUCLEOTIDE SEQUENCE [LARGE SCALE GENOMIC DNA]</scope>
    <source>
        <strain evidence="6 7">DSM 19610</strain>
    </source>
</reference>
<dbReference type="NCBIfam" id="TIGR02094">
    <property type="entry name" value="more_P_ylases"/>
    <property type="match status" value="1"/>
</dbReference>
<organism evidence="6 7">
    <name type="scientific">Thiogranum longum</name>
    <dbReference type="NCBI Taxonomy" id="1537524"/>
    <lineage>
        <taxon>Bacteria</taxon>
        <taxon>Pseudomonadati</taxon>
        <taxon>Pseudomonadota</taxon>
        <taxon>Gammaproteobacteria</taxon>
        <taxon>Chromatiales</taxon>
        <taxon>Ectothiorhodospiraceae</taxon>
        <taxon>Thiogranum</taxon>
    </lineage>
</organism>
<comment type="caution">
    <text evidence="6">The sequence shown here is derived from an EMBL/GenBank/DDBJ whole genome shotgun (WGS) entry which is preliminary data.</text>
</comment>
<protein>
    <submittedName>
        <fullName evidence="6">Starch phosphorylase</fullName>
    </submittedName>
</protein>
<evidence type="ECO:0000256" key="2">
    <source>
        <dbReference type="ARBA" id="ARBA00006047"/>
    </source>
</evidence>
<keyword evidence="3" id="KW-0021">Allosteric enzyme</keyword>
<evidence type="ECO:0000259" key="5">
    <source>
        <dbReference type="Pfam" id="PF11897"/>
    </source>
</evidence>
<evidence type="ECO:0000313" key="7">
    <source>
        <dbReference type="Proteomes" id="UP000295707"/>
    </source>
</evidence>
<dbReference type="GO" id="GO:0008184">
    <property type="term" value="F:glycogen phosphorylase activity"/>
    <property type="evidence" value="ECO:0007669"/>
    <property type="project" value="InterPro"/>
</dbReference>
<keyword evidence="4" id="KW-0663">Pyridoxal phosphate</keyword>
<dbReference type="RefSeq" id="WP_132972620.1">
    <property type="nucleotide sequence ID" value="NZ_SMFX01000001.1"/>
</dbReference>
<dbReference type="OrthoDB" id="7229284at2"/>
<dbReference type="AlphaFoldDB" id="A0A4R1HEM4"/>
<dbReference type="PANTHER" id="PTHR42655">
    <property type="entry name" value="GLYCOGEN PHOSPHORYLASE"/>
    <property type="match status" value="1"/>
</dbReference>
<gene>
    <name evidence="6" type="ORF">DFR30_1919</name>
</gene>
<dbReference type="InterPro" id="IPR011834">
    <property type="entry name" value="Agluc_phsphrylas"/>
</dbReference>
<dbReference type="InterPro" id="IPR024517">
    <property type="entry name" value="Glycogen_phosphorylase_DUF3417"/>
</dbReference>
<comment type="catalytic activity">
    <reaction evidence="1">
        <text>[(1-&gt;4)-alpha-D-glucosyl](n) + phosphate = [(1-&gt;4)-alpha-D-glucosyl](n-1) + alpha-D-glucose 1-phosphate</text>
        <dbReference type="Rhea" id="RHEA:41732"/>
        <dbReference type="Rhea" id="RHEA-COMP:9584"/>
        <dbReference type="Rhea" id="RHEA-COMP:9586"/>
        <dbReference type="ChEBI" id="CHEBI:15444"/>
        <dbReference type="ChEBI" id="CHEBI:43474"/>
        <dbReference type="ChEBI" id="CHEBI:58601"/>
        <dbReference type="EC" id="2.4.1.1"/>
    </reaction>
</comment>
<dbReference type="InterPro" id="IPR000811">
    <property type="entry name" value="Glyco_trans_35"/>
</dbReference>
<proteinExistence type="inferred from homology"/>
<feature type="modified residue" description="N6-(pyridoxal phosphate)lysine" evidence="4">
    <location>
        <position position="610"/>
    </location>
</feature>
<feature type="domain" description="DUF3417" evidence="5">
    <location>
        <begin position="14"/>
        <end position="122"/>
    </location>
</feature>
<evidence type="ECO:0000256" key="1">
    <source>
        <dbReference type="ARBA" id="ARBA00001275"/>
    </source>
</evidence>
<dbReference type="Pfam" id="PF00343">
    <property type="entry name" value="Phosphorylase"/>
    <property type="match status" value="1"/>
</dbReference>
<dbReference type="Gene3D" id="3.40.50.2000">
    <property type="entry name" value="Glycogen Phosphorylase B"/>
    <property type="match status" value="3"/>
</dbReference>
<dbReference type="PIRSF" id="PIRSF000460">
    <property type="entry name" value="Pprylas_GlgP"/>
    <property type="match status" value="1"/>
</dbReference>
<keyword evidence="7" id="KW-1185">Reference proteome</keyword>
<dbReference type="GO" id="GO:0030170">
    <property type="term" value="F:pyridoxal phosphate binding"/>
    <property type="evidence" value="ECO:0007669"/>
    <property type="project" value="InterPro"/>
</dbReference>
<accession>A0A4R1HEM4</accession>
<evidence type="ECO:0000313" key="6">
    <source>
        <dbReference type="EMBL" id="TCK18640.1"/>
    </source>
</evidence>